<accession>A0A023FAQ1</accession>
<dbReference type="EMBL" id="GBBI01000160">
    <property type="protein sequence ID" value="JAC18552.1"/>
    <property type="molecule type" value="mRNA"/>
</dbReference>
<proteinExistence type="evidence at transcript level"/>
<dbReference type="SUPFAM" id="SSF100895">
    <property type="entry name" value="Kazal-type serine protease inhibitors"/>
    <property type="match status" value="1"/>
</dbReference>
<dbReference type="AlphaFoldDB" id="A0A023FAQ1"/>
<evidence type="ECO:0000256" key="1">
    <source>
        <dbReference type="SAM" id="SignalP"/>
    </source>
</evidence>
<reference evidence="3" key="1">
    <citation type="journal article" date="2014" name="PLoS Negl. Trop. Dis.">
        <title>An updated insight into the Sialotranscriptome of Triatoma infestans: developmental stage and geographic variations.</title>
        <authorList>
            <person name="Schwarz A."/>
            <person name="Medrano-Mercado N."/>
            <person name="Schaub G.A."/>
            <person name="Struchiner C.J."/>
            <person name="Bargues M.D."/>
            <person name="Levy M.Z."/>
            <person name="Ribeiro J.M."/>
        </authorList>
    </citation>
    <scope>NUCLEOTIDE SEQUENCE</scope>
    <source>
        <strain evidence="3">Chile</strain>
        <tissue evidence="3">Salivary glands</tissue>
    </source>
</reference>
<dbReference type="Gene3D" id="3.30.60.30">
    <property type="match status" value="1"/>
</dbReference>
<dbReference type="InterPro" id="IPR002350">
    <property type="entry name" value="Kazal_dom"/>
</dbReference>
<feature type="chain" id="PRO_5001520595" evidence="1">
    <location>
        <begin position="28"/>
        <end position="79"/>
    </location>
</feature>
<feature type="domain" description="Kazal-like" evidence="2">
    <location>
        <begin position="23"/>
        <end position="79"/>
    </location>
</feature>
<organism evidence="3">
    <name type="scientific">Triatoma infestans</name>
    <name type="common">Assassin bug</name>
    <dbReference type="NCBI Taxonomy" id="30076"/>
    <lineage>
        <taxon>Eukaryota</taxon>
        <taxon>Metazoa</taxon>
        <taxon>Ecdysozoa</taxon>
        <taxon>Arthropoda</taxon>
        <taxon>Hexapoda</taxon>
        <taxon>Insecta</taxon>
        <taxon>Pterygota</taxon>
        <taxon>Neoptera</taxon>
        <taxon>Paraneoptera</taxon>
        <taxon>Hemiptera</taxon>
        <taxon>Heteroptera</taxon>
        <taxon>Panheteroptera</taxon>
        <taxon>Cimicomorpha</taxon>
        <taxon>Reduviidae</taxon>
        <taxon>Triatominae</taxon>
        <taxon>Triatoma</taxon>
    </lineage>
</organism>
<dbReference type="InterPro" id="IPR036058">
    <property type="entry name" value="Kazal_dom_sf"/>
</dbReference>
<protein>
    <submittedName>
        <fullName evidence="3">Putative secreted peptide</fullName>
    </submittedName>
</protein>
<keyword evidence="1" id="KW-0732">Signal</keyword>
<evidence type="ECO:0000313" key="3">
    <source>
        <dbReference type="EMBL" id="JAC18552.1"/>
    </source>
</evidence>
<dbReference type="PROSITE" id="PS51465">
    <property type="entry name" value="KAZAL_2"/>
    <property type="match status" value="1"/>
</dbReference>
<evidence type="ECO:0000259" key="2">
    <source>
        <dbReference type="PROSITE" id="PS51465"/>
    </source>
</evidence>
<feature type="signal peptide" evidence="1">
    <location>
        <begin position="1"/>
        <end position="27"/>
    </location>
</feature>
<sequence>MKLNISILSVALITVFLTVCMFDSGEAICSFICSEVNSPVCGERGSEQKTFKNRCKLDEDNDCGGSGGGWNVKHQGACR</sequence>
<name>A0A023FAQ1_TRIIF</name>